<proteinExistence type="predicted"/>
<accession>A0AAU7X5D3</accession>
<reference evidence="2" key="1">
    <citation type="submission" date="2024-06" db="EMBL/GenBank/DDBJ databases">
        <title>Methylostella associata gen. nov., sp. nov., a novel Ancalomicrobiaceae-affiliated facultatively methylotrophic bacteria that feed on methanotrophs of the genus Methylococcus.</title>
        <authorList>
            <person name="Saltykova V."/>
            <person name="Danilova O.V."/>
            <person name="Oshkin I.Y."/>
            <person name="Belova S.E."/>
            <person name="Pimenov N.V."/>
            <person name="Dedysh S.N."/>
        </authorList>
    </citation>
    <scope>NUCLEOTIDE SEQUENCE</scope>
    <source>
        <strain evidence="2">S20</strain>
    </source>
</reference>
<gene>
    <name evidence="2" type="ORF">ABS361_12340</name>
</gene>
<name>A0AAU7X5D3_9HYPH</name>
<sequence>MFFLLRLAFFLGLVILLVPADQTEVKTGGRLISSTDMIVAASQALDDAKGFCERQPAACEVGHAFGDTYSAKARTAARMIYDYLDPTAGPRTTGTVFRGRNGLPFPPPAKPPVPRETDGHAT</sequence>
<dbReference type="RefSeq" id="WP_407048005.1">
    <property type="nucleotide sequence ID" value="NZ_CP158568.1"/>
</dbReference>
<dbReference type="Pfam" id="PF17264">
    <property type="entry name" value="DUF5330"/>
    <property type="match status" value="1"/>
</dbReference>
<dbReference type="AlphaFoldDB" id="A0AAU7X5D3"/>
<organism evidence="2">
    <name type="scientific">Methyloraptor flagellatus</name>
    <dbReference type="NCBI Taxonomy" id="3162530"/>
    <lineage>
        <taxon>Bacteria</taxon>
        <taxon>Pseudomonadati</taxon>
        <taxon>Pseudomonadota</taxon>
        <taxon>Alphaproteobacteria</taxon>
        <taxon>Hyphomicrobiales</taxon>
        <taxon>Ancalomicrobiaceae</taxon>
        <taxon>Methyloraptor</taxon>
    </lineage>
</organism>
<dbReference type="InterPro" id="IPR035220">
    <property type="entry name" value="DUF5330"/>
</dbReference>
<feature type="region of interest" description="Disordered" evidence="1">
    <location>
        <begin position="95"/>
        <end position="122"/>
    </location>
</feature>
<feature type="compositionally biased region" description="Basic and acidic residues" evidence="1">
    <location>
        <begin position="113"/>
        <end position="122"/>
    </location>
</feature>
<evidence type="ECO:0000256" key="1">
    <source>
        <dbReference type="SAM" id="MobiDB-lite"/>
    </source>
</evidence>
<protein>
    <submittedName>
        <fullName evidence="2">DUF5330 domain-containing protein</fullName>
    </submittedName>
</protein>
<dbReference type="KEGG" id="mflg:ABS361_12340"/>
<evidence type="ECO:0000313" key="2">
    <source>
        <dbReference type="EMBL" id="XBY42902.1"/>
    </source>
</evidence>
<dbReference type="EMBL" id="CP158568">
    <property type="protein sequence ID" value="XBY42902.1"/>
    <property type="molecule type" value="Genomic_DNA"/>
</dbReference>